<evidence type="ECO:0000313" key="6">
    <source>
        <dbReference type="Proteomes" id="UP000470404"/>
    </source>
</evidence>
<proteinExistence type="predicted"/>
<protein>
    <submittedName>
        <fullName evidence="4">Putative sensor</fullName>
    </submittedName>
    <submittedName>
        <fullName evidence="3">Two-component system sensor kinase</fullName>
    </submittedName>
</protein>
<dbReference type="RefSeq" id="WP_067592917.1">
    <property type="nucleotide sequence ID" value="NZ_FOWC01000004.1"/>
</dbReference>
<dbReference type="AlphaFoldDB" id="A0A1I5NZD9"/>
<evidence type="ECO:0000313" key="5">
    <source>
        <dbReference type="Proteomes" id="UP000199137"/>
    </source>
</evidence>
<dbReference type="STRING" id="112413.SAMN05421854_104583"/>
<keyword evidence="3" id="KW-0808">Transferase</keyword>
<keyword evidence="6" id="KW-1185">Reference proteome</keyword>
<evidence type="ECO:0000313" key="3">
    <source>
        <dbReference type="EMBL" id="NEC56141.1"/>
    </source>
</evidence>
<evidence type="ECO:0000256" key="1">
    <source>
        <dbReference type="SAM" id="Phobius"/>
    </source>
</evidence>
<dbReference type="GO" id="GO:0016301">
    <property type="term" value="F:kinase activity"/>
    <property type="evidence" value="ECO:0007669"/>
    <property type="project" value="UniProtKB-KW"/>
</dbReference>
<feature type="transmembrane region" description="Helical" evidence="1">
    <location>
        <begin position="113"/>
        <end position="146"/>
    </location>
</feature>
<feature type="transmembrane region" description="Helical" evidence="1">
    <location>
        <begin position="20"/>
        <end position="39"/>
    </location>
</feature>
<sequence>MVTVPAGRSFGRRTPPLGGALAYLLLNLPIGILSFTLIVTLGSAGLGTLVVWLGVPLLALLILFARTAGRVERGRVFALLDVYIDDPYLPLPPSGAKQRWLTRLKDPATWRDLSYLFLLFPLGLVEFVLVVTVWAVSLGLVGLPIYYRFLPDGVYAFPSYDVQWFVVDSTVTALPWAALGVLFAAIAVALTKGLAALHAAFAAGFLRPTVAQRRRMERSWNEIDGITVAG</sequence>
<keyword evidence="3" id="KW-0418">Kinase</keyword>
<accession>A0A1I5NZD9</accession>
<dbReference type="EMBL" id="FOWC01000004">
    <property type="protein sequence ID" value="SFP27123.1"/>
    <property type="molecule type" value="Genomic_DNA"/>
</dbReference>
<reference evidence="4 5" key="1">
    <citation type="submission" date="2016-10" db="EMBL/GenBank/DDBJ databases">
        <authorList>
            <person name="de Groot N.N."/>
        </authorList>
    </citation>
    <scope>NUCLEOTIDE SEQUENCE [LARGE SCALE GENOMIC DNA]</scope>
    <source>
        <strain evidence="4 5">DSM 44637</strain>
    </source>
</reference>
<dbReference type="Proteomes" id="UP000199137">
    <property type="component" value="Unassembled WGS sequence"/>
</dbReference>
<keyword evidence="1" id="KW-1133">Transmembrane helix</keyword>
<evidence type="ECO:0000313" key="4">
    <source>
        <dbReference type="EMBL" id="SFP27123.1"/>
    </source>
</evidence>
<gene>
    <name evidence="3" type="ORF">G3I59_11200</name>
    <name evidence="4" type="ORF">SAMN05421854_104583</name>
</gene>
<feature type="domain" description="Putative sensor" evidence="2">
    <location>
        <begin position="23"/>
        <end position="206"/>
    </location>
</feature>
<reference evidence="3 6" key="2">
    <citation type="submission" date="2020-01" db="EMBL/GenBank/DDBJ databases">
        <title>Insect and environment-associated Actinomycetes.</title>
        <authorList>
            <person name="Currrie C."/>
            <person name="Chevrette M."/>
            <person name="Carlson C."/>
            <person name="Stubbendieck R."/>
            <person name="Wendt-Pienkowski E."/>
        </authorList>
    </citation>
    <scope>NUCLEOTIDE SEQUENCE [LARGE SCALE GENOMIC DNA]</scope>
    <source>
        <strain evidence="3 6">SID8386</strain>
    </source>
</reference>
<dbReference type="Pfam" id="PF13796">
    <property type="entry name" value="Sensor"/>
    <property type="match status" value="1"/>
</dbReference>
<feature type="transmembrane region" description="Helical" evidence="1">
    <location>
        <begin position="173"/>
        <end position="206"/>
    </location>
</feature>
<keyword evidence="1" id="KW-0812">Transmembrane</keyword>
<evidence type="ECO:0000259" key="2">
    <source>
        <dbReference type="Pfam" id="PF13796"/>
    </source>
</evidence>
<feature type="transmembrane region" description="Helical" evidence="1">
    <location>
        <begin position="45"/>
        <end position="65"/>
    </location>
</feature>
<keyword evidence="1" id="KW-0472">Membrane</keyword>
<dbReference type="Proteomes" id="UP000470404">
    <property type="component" value="Unassembled WGS sequence"/>
</dbReference>
<name>A0A1I5NZD9_9PSEU</name>
<dbReference type="OrthoDB" id="5183710at2"/>
<dbReference type="InterPro" id="IPR025828">
    <property type="entry name" value="Put_sensor_dom"/>
</dbReference>
<dbReference type="EMBL" id="JAAGNC010000065">
    <property type="protein sequence ID" value="NEC56141.1"/>
    <property type="molecule type" value="Genomic_DNA"/>
</dbReference>
<organism evidence="4 5">
    <name type="scientific">Amycolatopsis rubida</name>
    <dbReference type="NCBI Taxonomy" id="112413"/>
    <lineage>
        <taxon>Bacteria</taxon>
        <taxon>Bacillati</taxon>
        <taxon>Actinomycetota</taxon>
        <taxon>Actinomycetes</taxon>
        <taxon>Pseudonocardiales</taxon>
        <taxon>Pseudonocardiaceae</taxon>
        <taxon>Amycolatopsis</taxon>
    </lineage>
</organism>